<evidence type="ECO:0000313" key="9">
    <source>
        <dbReference type="EMBL" id="MEA0978240.1"/>
    </source>
</evidence>
<dbReference type="Gene3D" id="1.20.1250.20">
    <property type="entry name" value="MFS general substrate transporter like domains"/>
    <property type="match status" value="1"/>
</dbReference>
<protein>
    <submittedName>
        <fullName evidence="9">MFS transporter</fullName>
    </submittedName>
</protein>
<evidence type="ECO:0000256" key="5">
    <source>
        <dbReference type="ARBA" id="ARBA00022989"/>
    </source>
</evidence>
<proteinExistence type="predicted"/>
<keyword evidence="5 7" id="KW-1133">Transmembrane helix</keyword>
<dbReference type="PANTHER" id="PTHR23513:SF6">
    <property type="entry name" value="MAJOR FACILITATOR SUPERFAMILY ASSOCIATED DOMAIN-CONTAINING PROTEIN"/>
    <property type="match status" value="1"/>
</dbReference>
<feature type="transmembrane region" description="Helical" evidence="7">
    <location>
        <begin position="12"/>
        <end position="33"/>
    </location>
</feature>
<keyword evidence="10" id="KW-1185">Reference proteome</keyword>
<dbReference type="PRINTS" id="PR01988">
    <property type="entry name" value="EXPORTERBACE"/>
</dbReference>
<dbReference type="InterPro" id="IPR011701">
    <property type="entry name" value="MFS"/>
</dbReference>
<dbReference type="PROSITE" id="PS50850">
    <property type="entry name" value="MFS"/>
    <property type="match status" value="1"/>
</dbReference>
<feature type="transmembrane region" description="Helical" evidence="7">
    <location>
        <begin position="39"/>
        <end position="59"/>
    </location>
</feature>
<evidence type="ECO:0000259" key="8">
    <source>
        <dbReference type="PROSITE" id="PS50850"/>
    </source>
</evidence>
<dbReference type="SUPFAM" id="SSF103473">
    <property type="entry name" value="MFS general substrate transporter"/>
    <property type="match status" value="1"/>
</dbReference>
<dbReference type="InterPro" id="IPR022324">
    <property type="entry name" value="Bacilysin_exporter_BacE_put"/>
</dbReference>
<organism evidence="9 10">
    <name type="scientific">Lysinibacillus irui</name>
    <dbReference type="NCBI Taxonomy" id="2998077"/>
    <lineage>
        <taxon>Bacteria</taxon>
        <taxon>Bacillati</taxon>
        <taxon>Bacillota</taxon>
        <taxon>Bacilli</taxon>
        <taxon>Bacillales</taxon>
        <taxon>Bacillaceae</taxon>
        <taxon>Lysinibacillus</taxon>
    </lineage>
</organism>
<evidence type="ECO:0000256" key="2">
    <source>
        <dbReference type="ARBA" id="ARBA00022448"/>
    </source>
</evidence>
<evidence type="ECO:0000256" key="1">
    <source>
        <dbReference type="ARBA" id="ARBA00004651"/>
    </source>
</evidence>
<sequence length="402" mass="44896">MIINKNFSNLLYGRFLVNMGDSLYYITIMWLIYDLTKNTLFTGVAGALFMLPEIFSVFYGPIIDKCNKKKFLIIFSLLQALLMLVICIFFLYDKGNVLSVILIAIPFLAFLSEFTYPLENVLIPRFVEKNELTKANSIMSIAADGVDLVFNAVSGLLIAITTISSILLGNSLLFLFAAFFFYRLTIKRETQKHQKMNFKESKEEYYQDLKEGLAFVKRKDILELIIPFLMLNLLLAIFNVNLPAISSSISYSAVSYGLLLTASGLGSVAGASISQYISNKFKIGTIIISTVMLYGCAWLIGILLGSFYIYIFAFLASIFIGIINVVFTVLFQQLPPENLLGRVNTTIKTLITIFMPLGALVGGWIPMIFGVNNTILLSSGLIILLGIILLLMSSIRNKELNM</sequence>
<reference evidence="9 10" key="1">
    <citation type="submission" date="2023-12" db="EMBL/GenBank/DDBJ databases">
        <title>Genome comparison identifies genes involved in endophytic behavior of Lysinibacillus irui and provides insights into its role as a plant-growth promoting bacterium.</title>
        <authorList>
            <person name="Hilario S."/>
            <person name="Matos I."/>
            <person name="Goncalves M.F.M."/>
            <person name="Pardo C.A."/>
            <person name="Santos M.J."/>
        </authorList>
    </citation>
    <scope>NUCLEOTIDE SEQUENCE [LARGE SCALE GENOMIC DNA]</scope>
    <source>
        <strain evidence="9 10">B3</strain>
    </source>
</reference>
<dbReference type="CDD" id="cd06173">
    <property type="entry name" value="MFS_MefA_like"/>
    <property type="match status" value="1"/>
</dbReference>
<feature type="transmembrane region" description="Helical" evidence="7">
    <location>
        <begin position="248"/>
        <end position="271"/>
    </location>
</feature>
<evidence type="ECO:0000256" key="7">
    <source>
        <dbReference type="SAM" id="Phobius"/>
    </source>
</evidence>
<dbReference type="PANTHER" id="PTHR23513">
    <property type="entry name" value="INTEGRAL MEMBRANE EFFLUX PROTEIN-RELATED"/>
    <property type="match status" value="1"/>
</dbReference>
<feature type="transmembrane region" description="Helical" evidence="7">
    <location>
        <begin position="283"/>
        <end position="301"/>
    </location>
</feature>
<feature type="transmembrane region" description="Helical" evidence="7">
    <location>
        <begin position="221"/>
        <end position="242"/>
    </location>
</feature>
<feature type="transmembrane region" description="Helical" evidence="7">
    <location>
        <begin position="98"/>
        <end position="118"/>
    </location>
</feature>
<feature type="transmembrane region" description="Helical" evidence="7">
    <location>
        <begin position="350"/>
        <end position="369"/>
    </location>
</feature>
<evidence type="ECO:0000256" key="3">
    <source>
        <dbReference type="ARBA" id="ARBA00022475"/>
    </source>
</evidence>
<keyword evidence="3" id="KW-1003">Cell membrane</keyword>
<name>A0ABU5NQB8_9BACI</name>
<dbReference type="InterPro" id="IPR020846">
    <property type="entry name" value="MFS_dom"/>
</dbReference>
<accession>A0ABU5NQB8</accession>
<evidence type="ECO:0000313" key="10">
    <source>
        <dbReference type="Proteomes" id="UP001289615"/>
    </source>
</evidence>
<feature type="transmembrane region" description="Helical" evidence="7">
    <location>
        <begin position="71"/>
        <end position="92"/>
    </location>
</feature>
<keyword evidence="6 7" id="KW-0472">Membrane</keyword>
<dbReference type="Pfam" id="PF07690">
    <property type="entry name" value="MFS_1"/>
    <property type="match status" value="1"/>
</dbReference>
<dbReference type="RefSeq" id="WP_312507236.1">
    <property type="nucleotide sequence ID" value="NZ_JAXLNX010000019.1"/>
</dbReference>
<feature type="transmembrane region" description="Helical" evidence="7">
    <location>
        <begin position="166"/>
        <end position="186"/>
    </location>
</feature>
<keyword evidence="4 7" id="KW-0812">Transmembrane</keyword>
<keyword evidence="2" id="KW-0813">Transport</keyword>
<comment type="subcellular location">
    <subcellularLocation>
        <location evidence="1">Cell membrane</location>
        <topology evidence="1">Multi-pass membrane protein</topology>
    </subcellularLocation>
</comment>
<feature type="transmembrane region" description="Helical" evidence="7">
    <location>
        <begin position="375"/>
        <end position="395"/>
    </location>
</feature>
<dbReference type="InterPro" id="IPR036259">
    <property type="entry name" value="MFS_trans_sf"/>
</dbReference>
<dbReference type="Proteomes" id="UP001289615">
    <property type="component" value="Unassembled WGS sequence"/>
</dbReference>
<evidence type="ECO:0000256" key="4">
    <source>
        <dbReference type="ARBA" id="ARBA00022692"/>
    </source>
</evidence>
<dbReference type="EMBL" id="JAXUIA010000014">
    <property type="protein sequence ID" value="MEA0978240.1"/>
    <property type="molecule type" value="Genomic_DNA"/>
</dbReference>
<comment type="caution">
    <text evidence="9">The sequence shown here is derived from an EMBL/GenBank/DDBJ whole genome shotgun (WGS) entry which is preliminary data.</text>
</comment>
<feature type="transmembrane region" description="Helical" evidence="7">
    <location>
        <begin position="307"/>
        <end position="330"/>
    </location>
</feature>
<evidence type="ECO:0000256" key="6">
    <source>
        <dbReference type="ARBA" id="ARBA00023136"/>
    </source>
</evidence>
<feature type="domain" description="Major facilitator superfamily (MFS) profile" evidence="8">
    <location>
        <begin position="220"/>
        <end position="402"/>
    </location>
</feature>
<gene>
    <name evidence="9" type="ORF">U6C28_18200</name>
</gene>